<reference evidence="5" key="1">
    <citation type="submission" date="2021-08" db="EMBL/GenBank/DDBJ databases">
        <title>Genome of a novel bacterium of the phylum Verrucomicrobia, Oleiharenicola sp. KSB-15.</title>
        <authorList>
            <person name="Chung J.-H."/>
            <person name="Ahn J.-H."/>
            <person name="Yoon Y."/>
            <person name="Kim D.-Y."/>
            <person name="An S.-H."/>
            <person name="Park I."/>
            <person name="Yeon J."/>
        </authorList>
    </citation>
    <scope>NUCLEOTIDE SEQUENCE</scope>
    <source>
        <strain evidence="5">KSB-15</strain>
    </source>
</reference>
<dbReference type="GO" id="GO:0032259">
    <property type="term" value="P:methylation"/>
    <property type="evidence" value="ECO:0007669"/>
    <property type="project" value="UniProtKB-KW"/>
</dbReference>
<evidence type="ECO:0000313" key="6">
    <source>
        <dbReference type="Proteomes" id="UP000825051"/>
    </source>
</evidence>
<evidence type="ECO:0000313" key="5">
    <source>
        <dbReference type="EMBL" id="QYM79063.1"/>
    </source>
</evidence>
<keyword evidence="6" id="KW-1185">Reference proteome</keyword>
<dbReference type="SUPFAM" id="SSF53335">
    <property type="entry name" value="S-adenosyl-L-methionine-dependent methyltransferases"/>
    <property type="match status" value="1"/>
</dbReference>
<dbReference type="GO" id="GO:0008757">
    <property type="term" value="F:S-adenosylmethionine-dependent methyltransferase activity"/>
    <property type="evidence" value="ECO:0007669"/>
    <property type="project" value="InterPro"/>
</dbReference>
<keyword evidence="2 5" id="KW-0489">Methyltransferase</keyword>
<dbReference type="Proteomes" id="UP000825051">
    <property type="component" value="Chromosome"/>
</dbReference>
<dbReference type="InterPro" id="IPR029063">
    <property type="entry name" value="SAM-dependent_MTases_sf"/>
</dbReference>
<dbReference type="CDD" id="cd02440">
    <property type="entry name" value="AdoMet_MTases"/>
    <property type="match status" value="1"/>
</dbReference>
<dbReference type="RefSeq" id="WP_220162412.1">
    <property type="nucleotide sequence ID" value="NZ_CP080507.1"/>
</dbReference>
<proteinExistence type="predicted"/>
<evidence type="ECO:0000256" key="1">
    <source>
        <dbReference type="ARBA" id="ARBA00022553"/>
    </source>
</evidence>
<evidence type="ECO:0000256" key="4">
    <source>
        <dbReference type="ARBA" id="ARBA00022691"/>
    </source>
</evidence>
<accession>A0A8F9TVI0</accession>
<gene>
    <name evidence="5" type="ORF">K0B96_00160</name>
</gene>
<dbReference type="PROSITE" id="PS51585">
    <property type="entry name" value="SAM_MT_TPMT"/>
    <property type="match status" value="1"/>
</dbReference>
<keyword evidence="1" id="KW-0597">Phosphoprotein</keyword>
<dbReference type="KEGG" id="ole:K0B96_00160"/>
<evidence type="ECO:0000256" key="3">
    <source>
        <dbReference type="ARBA" id="ARBA00022679"/>
    </source>
</evidence>
<name>A0A8F9TVI0_9BACT</name>
<sequence length="199" mass="22266">MSNDGPLPGEPAFWDQRYAAERTPWDAGGAAPRLVRFAAENAGPGRALIPGCGRGYEVAVLARAGWDVSAIDFSAVAVERARRLLGPGLGERVRVGDFFQGGLSAGTFDLVYERTFFCALSPRQREAYVARMAELLRADGRLVGFFYTGDERDGPPYQLSAADEEALFRPRFELVREEVVPESMPLFEGRERWREYRRR</sequence>
<dbReference type="Pfam" id="PF05724">
    <property type="entry name" value="TPMT"/>
    <property type="match status" value="1"/>
</dbReference>
<dbReference type="Gene3D" id="3.40.50.150">
    <property type="entry name" value="Vaccinia Virus protein VP39"/>
    <property type="match status" value="1"/>
</dbReference>
<dbReference type="AlphaFoldDB" id="A0A8F9TVI0"/>
<evidence type="ECO:0000256" key="2">
    <source>
        <dbReference type="ARBA" id="ARBA00022603"/>
    </source>
</evidence>
<keyword evidence="3" id="KW-0808">Transferase</keyword>
<dbReference type="PANTHER" id="PTHR32183:SF6">
    <property type="entry name" value="CYSTEINE SULFINATE DESULFINASE_CYSTEINE DESULFURASE AND RELATED ENZYMES"/>
    <property type="match status" value="1"/>
</dbReference>
<dbReference type="EMBL" id="CP080507">
    <property type="protein sequence ID" value="QYM79063.1"/>
    <property type="molecule type" value="Genomic_DNA"/>
</dbReference>
<keyword evidence="4" id="KW-0949">S-adenosyl-L-methionine</keyword>
<dbReference type="PANTHER" id="PTHR32183">
    <property type="match status" value="1"/>
</dbReference>
<protein>
    <submittedName>
        <fullName evidence="5">Methyltransferase domain-containing protein</fullName>
    </submittedName>
</protein>
<organism evidence="5 6">
    <name type="scientific">Horticoccus luteus</name>
    <dbReference type="NCBI Taxonomy" id="2862869"/>
    <lineage>
        <taxon>Bacteria</taxon>
        <taxon>Pseudomonadati</taxon>
        <taxon>Verrucomicrobiota</taxon>
        <taxon>Opitutia</taxon>
        <taxon>Opitutales</taxon>
        <taxon>Opitutaceae</taxon>
        <taxon>Horticoccus</taxon>
    </lineage>
</organism>
<dbReference type="InterPro" id="IPR008854">
    <property type="entry name" value="TPMT"/>
</dbReference>